<evidence type="ECO:0000313" key="1">
    <source>
        <dbReference type="EMBL" id="SVB70771.1"/>
    </source>
</evidence>
<dbReference type="EMBL" id="UINC01053802">
    <property type="protein sequence ID" value="SVB70771.1"/>
    <property type="molecule type" value="Genomic_DNA"/>
</dbReference>
<dbReference type="AlphaFoldDB" id="A0A382G995"/>
<sequence length="85" mass="9755">MDWIAAYHRSLGLGKRPWRKDLDQRYMGVVNRYGQPLTEEAGRDGNGWYFHIGRGKDGPIEDVKFRIGKGGRLTGTFLEPCWAND</sequence>
<name>A0A382G995_9ZZZZ</name>
<protein>
    <submittedName>
        <fullName evidence="1">Uncharacterized protein</fullName>
    </submittedName>
</protein>
<proteinExistence type="predicted"/>
<organism evidence="1">
    <name type="scientific">marine metagenome</name>
    <dbReference type="NCBI Taxonomy" id="408172"/>
    <lineage>
        <taxon>unclassified sequences</taxon>
        <taxon>metagenomes</taxon>
        <taxon>ecological metagenomes</taxon>
    </lineage>
</organism>
<reference evidence="1" key="1">
    <citation type="submission" date="2018-05" db="EMBL/GenBank/DDBJ databases">
        <authorList>
            <person name="Lanie J.A."/>
            <person name="Ng W.-L."/>
            <person name="Kazmierczak K.M."/>
            <person name="Andrzejewski T.M."/>
            <person name="Davidsen T.M."/>
            <person name="Wayne K.J."/>
            <person name="Tettelin H."/>
            <person name="Glass J.I."/>
            <person name="Rusch D."/>
            <person name="Podicherti R."/>
            <person name="Tsui H.-C.T."/>
            <person name="Winkler M.E."/>
        </authorList>
    </citation>
    <scope>NUCLEOTIDE SEQUENCE</scope>
</reference>
<gene>
    <name evidence="1" type="ORF">METZ01_LOCUS223625</name>
</gene>
<accession>A0A382G995</accession>